<name>A0A193G3Z8_9BORD</name>
<proteinExistence type="predicted"/>
<dbReference type="Proteomes" id="UP000092213">
    <property type="component" value="Chromosome"/>
</dbReference>
<dbReference type="RefSeq" id="WP_066672416.1">
    <property type="nucleotide sequence ID" value="NZ_CP016171.1"/>
</dbReference>
<dbReference type="AlphaFoldDB" id="A0A193G3Z8"/>
<evidence type="ECO:0000313" key="3">
    <source>
        <dbReference type="Proteomes" id="UP000092213"/>
    </source>
</evidence>
<dbReference type="InterPro" id="IPR020012">
    <property type="entry name" value="LysM_FimV"/>
</dbReference>
<feature type="compositionally biased region" description="Polar residues" evidence="1">
    <location>
        <begin position="23"/>
        <end position="36"/>
    </location>
</feature>
<feature type="region of interest" description="Disordered" evidence="1">
    <location>
        <begin position="1"/>
        <end position="40"/>
    </location>
</feature>
<evidence type="ECO:0000313" key="2">
    <source>
        <dbReference type="EMBL" id="ANN74418.1"/>
    </source>
</evidence>
<dbReference type="NCBIfam" id="TIGR03505">
    <property type="entry name" value="FimV_core"/>
    <property type="match status" value="2"/>
</dbReference>
<evidence type="ECO:0000256" key="1">
    <source>
        <dbReference type="SAM" id="MobiDB-lite"/>
    </source>
</evidence>
<dbReference type="EMBL" id="CP016171">
    <property type="protein sequence ID" value="ANN74418.1"/>
    <property type="molecule type" value="Genomic_DNA"/>
</dbReference>
<accession>A0A193G3Z8</accession>
<feature type="compositionally biased region" description="Polar residues" evidence="1">
    <location>
        <begin position="1"/>
        <end position="12"/>
    </location>
</feature>
<sequence length="245" mass="26646">MHVSSQSASTPFPSAVLPARHATSAQSVRQEAQADTASAAARRSSAPLHIVAAADDTVFGIAQRHRDAIDAGICQIAAALWRHNPHAFQQNDMNRLKAGVRIELPAAETIRAIPAQEAARLCAAHIDPDAQKRHGTVGVTVRASYEDQRTLRQGERELVYFRDTLGAIAQRFHVPGATLHQKLVAMATANPDAFRNGNMNALRTGVLLRMPTDAQVLAMDAESAKAEVGRQWREYQGYTRPAMKC</sequence>
<organism evidence="2 3">
    <name type="scientific">Bordetella bronchialis</name>
    <dbReference type="NCBI Taxonomy" id="463025"/>
    <lineage>
        <taxon>Bacteria</taxon>
        <taxon>Pseudomonadati</taxon>
        <taxon>Pseudomonadota</taxon>
        <taxon>Betaproteobacteria</taxon>
        <taxon>Burkholderiales</taxon>
        <taxon>Alcaligenaceae</taxon>
        <taxon>Bordetella</taxon>
    </lineage>
</organism>
<dbReference type="STRING" id="463025.BAU08_26385"/>
<reference evidence="2 3" key="1">
    <citation type="submission" date="2016-06" db="EMBL/GenBank/DDBJ databases">
        <title>Complete genome sequences of Bordetella bronchialis and Bordetella flabilis.</title>
        <authorList>
            <person name="LiPuma J.J."/>
            <person name="Spilker T."/>
        </authorList>
    </citation>
    <scope>NUCLEOTIDE SEQUENCE [LARGE SCALE GENOMIC DNA]</scope>
    <source>
        <strain evidence="2 3">AU17976</strain>
    </source>
</reference>
<protein>
    <recommendedName>
        <fullName evidence="4">LysM domain-containing protein</fullName>
    </recommendedName>
</protein>
<evidence type="ECO:0008006" key="4">
    <source>
        <dbReference type="Google" id="ProtNLM"/>
    </source>
</evidence>
<gene>
    <name evidence="2" type="ORF">BAU08_26385</name>
</gene>